<dbReference type="EMBL" id="LATX01002023">
    <property type="protein sequence ID" value="KTB34908.1"/>
    <property type="molecule type" value="Genomic_DNA"/>
</dbReference>
<gene>
    <name evidence="1" type="ORF">WG66_12541</name>
</gene>
<accession>A0A0W0FF02</accession>
<protein>
    <submittedName>
        <fullName evidence="1">Uncharacterized protein</fullName>
    </submittedName>
</protein>
<reference evidence="1 2" key="1">
    <citation type="submission" date="2015-12" db="EMBL/GenBank/DDBJ databases">
        <title>Draft genome sequence of Moniliophthora roreri, the causal agent of frosty pod rot of cacao.</title>
        <authorList>
            <person name="Aime M.C."/>
            <person name="Diaz-Valderrama J.R."/>
            <person name="Kijpornyongpan T."/>
            <person name="Phillips-Mora W."/>
        </authorList>
    </citation>
    <scope>NUCLEOTIDE SEQUENCE [LARGE SCALE GENOMIC DNA]</scope>
    <source>
        <strain evidence="1 2">MCA 2952</strain>
    </source>
</reference>
<sequence length="112" mass="12449">MENAQSRRKRVEIGSPLPFSHNGSLLASGCLESFHIDRLRHVGDSHYWTIALPLRSFLPLPLTTIGSNLMGIAYPHLLSSKKWNPNIELWRVTRGPSFFEKPTSTLPGSGPG</sequence>
<organism evidence="1 2">
    <name type="scientific">Moniliophthora roreri</name>
    <name type="common">Frosty pod rot fungus</name>
    <name type="synonym">Monilia roreri</name>
    <dbReference type="NCBI Taxonomy" id="221103"/>
    <lineage>
        <taxon>Eukaryota</taxon>
        <taxon>Fungi</taxon>
        <taxon>Dikarya</taxon>
        <taxon>Basidiomycota</taxon>
        <taxon>Agaricomycotina</taxon>
        <taxon>Agaricomycetes</taxon>
        <taxon>Agaricomycetidae</taxon>
        <taxon>Agaricales</taxon>
        <taxon>Marasmiineae</taxon>
        <taxon>Marasmiaceae</taxon>
        <taxon>Moniliophthora</taxon>
    </lineage>
</organism>
<dbReference type="PROSITE" id="PS51257">
    <property type="entry name" value="PROKAR_LIPOPROTEIN"/>
    <property type="match status" value="1"/>
</dbReference>
<proteinExistence type="predicted"/>
<dbReference type="Proteomes" id="UP000054988">
    <property type="component" value="Unassembled WGS sequence"/>
</dbReference>
<dbReference type="AlphaFoldDB" id="A0A0W0FF02"/>
<evidence type="ECO:0000313" key="1">
    <source>
        <dbReference type="EMBL" id="KTB34908.1"/>
    </source>
</evidence>
<name>A0A0W0FF02_MONRR</name>
<evidence type="ECO:0000313" key="2">
    <source>
        <dbReference type="Proteomes" id="UP000054988"/>
    </source>
</evidence>
<comment type="caution">
    <text evidence="1">The sequence shown here is derived from an EMBL/GenBank/DDBJ whole genome shotgun (WGS) entry which is preliminary data.</text>
</comment>